<comment type="caution">
    <text evidence="2">The sequence shown here is derived from an EMBL/GenBank/DDBJ whole genome shotgun (WGS) entry which is preliminary data.</text>
</comment>
<dbReference type="STRING" id="1834516.BL253_06495"/>
<keyword evidence="3" id="KW-1185">Reference proteome</keyword>
<dbReference type="PANTHER" id="PTHR11735">
    <property type="entry name" value="TRNA N6-ADENOSINE THREONYLCARBAMOYLTRANSFERASE"/>
    <property type="match status" value="1"/>
</dbReference>
<proteinExistence type="predicted"/>
<organism evidence="2 3">
    <name type="scientific">Pseudofrankia asymbiotica</name>
    <dbReference type="NCBI Taxonomy" id="1834516"/>
    <lineage>
        <taxon>Bacteria</taxon>
        <taxon>Bacillati</taxon>
        <taxon>Actinomycetota</taxon>
        <taxon>Actinomycetes</taxon>
        <taxon>Frankiales</taxon>
        <taxon>Frankiaceae</taxon>
        <taxon>Pseudofrankia</taxon>
    </lineage>
</organism>
<evidence type="ECO:0000313" key="2">
    <source>
        <dbReference type="EMBL" id="ONH32133.1"/>
    </source>
</evidence>
<keyword evidence="2" id="KW-0808">Transferase</keyword>
<dbReference type="NCBIfam" id="TIGR03725">
    <property type="entry name" value="T6A_YeaZ"/>
    <property type="match status" value="1"/>
</dbReference>
<dbReference type="GO" id="GO:0005829">
    <property type="term" value="C:cytosol"/>
    <property type="evidence" value="ECO:0007669"/>
    <property type="project" value="TreeGrafter"/>
</dbReference>
<gene>
    <name evidence="2" type="ORF">BL253_06495</name>
</gene>
<accession>A0A1V2IFZ0</accession>
<dbReference type="EMBL" id="MOMC01000013">
    <property type="protein sequence ID" value="ONH32133.1"/>
    <property type="molecule type" value="Genomic_DNA"/>
</dbReference>
<dbReference type="InterPro" id="IPR043129">
    <property type="entry name" value="ATPase_NBD"/>
</dbReference>
<reference evidence="3" key="1">
    <citation type="submission" date="2016-10" db="EMBL/GenBank/DDBJ databases">
        <title>Frankia sp. NRRL B-16386 Genome sequencing.</title>
        <authorList>
            <person name="Ghodhbane-Gtari F."/>
            <person name="Swanson E."/>
            <person name="Gueddou A."/>
            <person name="Hezbri K."/>
            <person name="Ktari K."/>
            <person name="Nouioui I."/>
            <person name="Morris K."/>
            <person name="Simpson S."/>
            <person name="Abebe-Akele F."/>
            <person name="Thomas K."/>
            <person name="Gtari M."/>
            <person name="Tisa L.S."/>
        </authorList>
    </citation>
    <scope>NUCLEOTIDE SEQUENCE [LARGE SCALE GENOMIC DNA]</scope>
    <source>
        <strain evidence="3">NRRL B-16386</strain>
    </source>
</reference>
<dbReference type="InterPro" id="IPR000905">
    <property type="entry name" value="Gcp-like_dom"/>
</dbReference>
<protein>
    <submittedName>
        <fullName evidence="2">tRNA (Adenosine(37)-N6)-threonylcarbamoyltransferase complex dimerization subunit type 1 TsaB</fullName>
    </submittedName>
</protein>
<evidence type="ECO:0000313" key="3">
    <source>
        <dbReference type="Proteomes" id="UP000188929"/>
    </source>
</evidence>
<dbReference type="PANTHER" id="PTHR11735:SF11">
    <property type="entry name" value="TRNA THREONYLCARBAMOYLADENOSINE BIOSYNTHESIS PROTEIN TSAB"/>
    <property type="match status" value="1"/>
</dbReference>
<dbReference type="Pfam" id="PF00814">
    <property type="entry name" value="TsaD"/>
    <property type="match status" value="1"/>
</dbReference>
<sequence>MLVLALDTSTPACSVALVQLPDTAPPPGATRPLASRRIVDARRHGELLSPLMRDALAEAAVTPADLAGVVVGLGPGPFTSLRVGIVTAATFAAALGLTCHGVCSLDGIGAVTSGRTGVVTDARRREVFWAAYADGERIAGPAVDRPDRAADLLRADGVGGVVGPGLALYPDAFANAAAAHAGTGTGTGAAAAQYPDPAVLAALAAPDLLAGRAPAPLTPIYLRRPDVAEPRPAKAVTG</sequence>
<feature type="domain" description="Gcp-like" evidence="1">
    <location>
        <begin position="41"/>
        <end position="154"/>
    </location>
</feature>
<evidence type="ECO:0000259" key="1">
    <source>
        <dbReference type="Pfam" id="PF00814"/>
    </source>
</evidence>
<dbReference type="InterPro" id="IPR022496">
    <property type="entry name" value="T6A_TsaB"/>
</dbReference>
<dbReference type="RefSeq" id="WP_198946193.1">
    <property type="nucleotide sequence ID" value="NZ_MOMC01000013.1"/>
</dbReference>
<dbReference type="AlphaFoldDB" id="A0A1V2IFZ0"/>
<dbReference type="Gene3D" id="3.30.420.40">
    <property type="match status" value="2"/>
</dbReference>
<dbReference type="GO" id="GO:0002949">
    <property type="term" value="P:tRNA threonylcarbamoyladenosine modification"/>
    <property type="evidence" value="ECO:0007669"/>
    <property type="project" value="InterPro"/>
</dbReference>
<dbReference type="GO" id="GO:0016740">
    <property type="term" value="F:transferase activity"/>
    <property type="evidence" value="ECO:0007669"/>
    <property type="project" value="UniProtKB-KW"/>
</dbReference>
<name>A0A1V2IFZ0_9ACTN</name>
<dbReference type="Proteomes" id="UP000188929">
    <property type="component" value="Unassembled WGS sequence"/>
</dbReference>
<dbReference type="SUPFAM" id="SSF53067">
    <property type="entry name" value="Actin-like ATPase domain"/>
    <property type="match status" value="2"/>
</dbReference>